<evidence type="ECO:0000256" key="2">
    <source>
        <dbReference type="ARBA" id="ARBA00022448"/>
    </source>
</evidence>
<feature type="transmembrane region" description="Helical" evidence="8">
    <location>
        <begin position="184"/>
        <end position="205"/>
    </location>
</feature>
<dbReference type="SUPFAM" id="SSF103473">
    <property type="entry name" value="MFS general substrate transporter"/>
    <property type="match status" value="1"/>
</dbReference>
<feature type="transmembrane region" description="Helical" evidence="8">
    <location>
        <begin position="145"/>
        <end position="163"/>
    </location>
</feature>
<keyword evidence="11" id="KW-1185">Reference proteome</keyword>
<evidence type="ECO:0000256" key="4">
    <source>
        <dbReference type="ARBA" id="ARBA00022692"/>
    </source>
</evidence>
<dbReference type="GO" id="GO:0022857">
    <property type="term" value="F:transmembrane transporter activity"/>
    <property type="evidence" value="ECO:0007669"/>
    <property type="project" value="InterPro"/>
</dbReference>
<proteinExistence type="predicted"/>
<dbReference type="KEGG" id="halt:IM660_04200"/>
<feature type="region of interest" description="Disordered" evidence="7">
    <location>
        <begin position="1"/>
        <end position="49"/>
    </location>
</feature>
<evidence type="ECO:0000256" key="7">
    <source>
        <dbReference type="SAM" id="MobiDB-lite"/>
    </source>
</evidence>
<name>A0A7M1SV89_9MICO</name>
<dbReference type="EMBL" id="CP063169">
    <property type="protein sequence ID" value="QOR71500.1"/>
    <property type="molecule type" value="Genomic_DNA"/>
</dbReference>
<feature type="transmembrane region" description="Helical" evidence="8">
    <location>
        <begin position="90"/>
        <end position="109"/>
    </location>
</feature>
<feature type="transmembrane region" description="Helical" evidence="8">
    <location>
        <begin position="413"/>
        <end position="432"/>
    </location>
</feature>
<keyword evidence="3" id="KW-1003">Cell membrane</keyword>
<evidence type="ECO:0000259" key="9">
    <source>
        <dbReference type="PROSITE" id="PS50850"/>
    </source>
</evidence>
<keyword evidence="6 8" id="KW-0472">Membrane</keyword>
<evidence type="ECO:0000256" key="1">
    <source>
        <dbReference type="ARBA" id="ARBA00004651"/>
    </source>
</evidence>
<evidence type="ECO:0000313" key="11">
    <source>
        <dbReference type="Proteomes" id="UP000593758"/>
    </source>
</evidence>
<feature type="transmembrane region" description="Helical" evidence="8">
    <location>
        <begin position="322"/>
        <end position="339"/>
    </location>
</feature>
<evidence type="ECO:0000256" key="6">
    <source>
        <dbReference type="ARBA" id="ARBA00023136"/>
    </source>
</evidence>
<keyword evidence="2" id="KW-0813">Transport</keyword>
<dbReference type="GO" id="GO:0005886">
    <property type="term" value="C:plasma membrane"/>
    <property type="evidence" value="ECO:0007669"/>
    <property type="project" value="UniProtKB-SubCell"/>
</dbReference>
<dbReference type="InterPro" id="IPR020846">
    <property type="entry name" value="MFS_dom"/>
</dbReference>
<dbReference type="InterPro" id="IPR036259">
    <property type="entry name" value="MFS_trans_sf"/>
</dbReference>
<reference evidence="10 11" key="1">
    <citation type="submission" date="2020-10" db="EMBL/GenBank/DDBJ databases">
        <title>Haloactinobacterium sp. RN3S43, a bacterium isolated from saline soil.</title>
        <authorList>
            <person name="Sun J.-Q."/>
        </authorList>
    </citation>
    <scope>NUCLEOTIDE SEQUENCE [LARGE SCALE GENOMIC DNA]</scope>
    <source>
        <strain evidence="10 11">RN3S43</strain>
    </source>
</reference>
<feature type="domain" description="Major facilitator superfamily (MFS) profile" evidence="9">
    <location>
        <begin position="56"/>
        <end position="436"/>
    </location>
</feature>
<feature type="transmembrane region" description="Helical" evidence="8">
    <location>
        <begin position="121"/>
        <end position="139"/>
    </location>
</feature>
<feature type="compositionally biased region" description="Basic and acidic residues" evidence="7">
    <location>
        <begin position="21"/>
        <end position="31"/>
    </location>
</feature>
<comment type="subcellular location">
    <subcellularLocation>
        <location evidence="1">Cell membrane</location>
        <topology evidence="1">Multi-pass membrane protein</topology>
    </subcellularLocation>
</comment>
<organism evidence="10 11">
    <name type="scientific">Ruania alkalisoli</name>
    <dbReference type="NCBI Taxonomy" id="2779775"/>
    <lineage>
        <taxon>Bacteria</taxon>
        <taxon>Bacillati</taxon>
        <taxon>Actinomycetota</taxon>
        <taxon>Actinomycetes</taxon>
        <taxon>Micrococcales</taxon>
        <taxon>Ruaniaceae</taxon>
        <taxon>Ruania</taxon>
    </lineage>
</organism>
<evidence type="ECO:0000256" key="3">
    <source>
        <dbReference type="ARBA" id="ARBA00022475"/>
    </source>
</evidence>
<dbReference type="PANTHER" id="PTHR23517">
    <property type="entry name" value="RESISTANCE PROTEIN MDTM, PUTATIVE-RELATED-RELATED"/>
    <property type="match status" value="1"/>
</dbReference>
<dbReference type="RefSeq" id="WP_193498159.1">
    <property type="nucleotide sequence ID" value="NZ_CP063169.1"/>
</dbReference>
<dbReference type="Pfam" id="PF07690">
    <property type="entry name" value="MFS_1"/>
    <property type="match status" value="1"/>
</dbReference>
<protein>
    <submittedName>
        <fullName evidence="10">MFS transporter</fullName>
    </submittedName>
</protein>
<dbReference type="PROSITE" id="PS50850">
    <property type="entry name" value="MFS"/>
    <property type="match status" value="1"/>
</dbReference>
<dbReference type="CDD" id="cd17325">
    <property type="entry name" value="MFS_MdtG_SLC18_like"/>
    <property type="match status" value="1"/>
</dbReference>
<dbReference type="Proteomes" id="UP000593758">
    <property type="component" value="Chromosome"/>
</dbReference>
<feature type="transmembrane region" description="Helical" evidence="8">
    <location>
        <begin position="287"/>
        <end position="310"/>
    </location>
</feature>
<dbReference type="InterPro" id="IPR050171">
    <property type="entry name" value="MFS_Transporters"/>
</dbReference>
<feature type="compositionally biased region" description="Basic and acidic residues" evidence="7">
    <location>
        <begin position="1"/>
        <end position="13"/>
    </location>
</feature>
<feature type="compositionally biased region" description="Polar residues" evidence="7">
    <location>
        <begin position="39"/>
        <end position="49"/>
    </location>
</feature>
<dbReference type="AlphaFoldDB" id="A0A7M1SV89"/>
<dbReference type="InterPro" id="IPR011701">
    <property type="entry name" value="MFS"/>
</dbReference>
<feature type="transmembrane region" description="Helical" evidence="8">
    <location>
        <begin position="60"/>
        <end position="84"/>
    </location>
</feature>
<sequence length="450" mass="46157">MHRSRPADSRSRVEGTGQTKKSSEPPARGDRSGVPGRSPSATPRSSTAEGQALRPLIRGVYLPALLFSVGIGAMTPMVVVSATALGADGATAALLAALIPVGHILADLPAGAVTSRFGERATMIGSSAVAMVALAACALAPNLVVLGAGVLVAGGTAAVYGLARQAYLTEVIPPMQRARALSSLGGVGRIGIFVGPFLGAALVLGRPDPAPSYWLAAGTSLLSALVVWRGAPHETPRHHTPDRPRASTWSVLRDQRAIFLTLGVAVVLVGAMRGARQTVLPLWTESLGYSPAVTSMIFGIAGAVDMLLFYPAGKIMDRMGRLWIAIPSMLVTGIAMLFLPLTDALVTVGIVAVLLGLGNGIGSGVLMTLAADTAPEHGRPQFLGVWRLYSDAGMATGPLVVSAGAALGSLAAGIAATGGIGLLAVLALWRWVPRWSVHANRTTRRRAGVG</sequence>
<feature type="transmembrane region" description="Helical" evidence="8">
    <location>
        <begin position="345"/>
        <end position="367"/>
    </location>
</feature>
<feature type="transmembrane region" description="Helical" evidence="8">
    <location>
        <begin position="257"/>
        <end position="275"/>
    </location>
</feature>
<gene>
    <name evidence="10" type="ORF">IM660_04200</name>
</gene>
<evidence type="ECO:0000256" key="8">
    <source>
        <dbReference type="SAM" id="Phobius"/>
    </source>
</evidence>
<dbReference type="Gene3D" id="1.20.1250.20">
    <property type="entry name" value="MFS general substrate transporter like domains"/>
    <property type="match status" value="2"/>
</dbReference>
<keyword evidence="5 8" id="KW-1133">Transmembrane helix</keyword>
<keyword evidence="4 8" id="KW-0812">Transmembrane</keyword>
<evidence type="ECO:0000313" key="10">
    <source>
        <dbReference type="EMBL" id="QOR71500.1"/>
    </source>
</evidence>
<accession>A0A7M1SV89</accession>
<evidence type="ECO:0000256" key="5">
    <source>
        <dbReference type="ARBA" id="ARBA00022989"/>
    </source>
</evidence>